<feature type="transmembrane region" description="Helical" evidence="4">
    <location>
        <begin position="361"/>
        <end position="384"/>
    </location>
</feature>
<feature type="transmembrane region" description="Helical" evidence="4">
    <location>
        <begin position="181"/>
        <end position="200"/>
    </location>
</feature>
<feature type="transmembrane region" description="Helical" evidence="4">
    <location>
        <begin position="150"/>
        <end position="169"/>
    </location>
</feature>
<dbReference type="GO" id="GO:0022857">
    <property type="term" value="F:transmembrane transporter activity"/>
    <property type="evidence" value="ECO:0007669"/>
    <property type="project" value="InterPro"/>
</dbReference>
<dbReference type="Pfam" id="PF07690">
    <property type="entry name" value="MFS_1"/>
    <property type="match status" value="1"/>
</dbReference>
<evidence type="ECO:0000256" key="2">
    <source>
        <dbReference type="ARBA" id="ARBA00022989"/>
    </source>
</evidence>
<proteinExistence type="predicted"/>
<dbReference type="PANTHER" id="PTHR11360">
    <property type="entry name" value="MONOCARBOXYLATE TRANSPORTER"/>
    <property type="match status" value="1"/>
</dbReference>
<feature type="transmembrane region" description="Helical" evidence="4">
    <location>
        <begin position="90"/>
        <end position="109"/>
    </location>
</feature>
<protein>
    <submittedName>
        <fullName evidence="6">MFS transporter</fullName>
    </submittedName>
</protein>
<name>A0A7Y0L8Y1_9GAMM</name>
<feature type="transmembrane region" description="Helical" evidence="4">
    <location>
        <begin position="115"/>
        <end position="138"/>
    </location>
</feature>
<reference evidence="6 7" key="1">
    <citation type="submission" date="2020-04" db="EMBL/GenBank/DDBJ databases">
        <title>Thalassotalea sp. M1531, isolated from the surface of marine red alga.</title>
        <authorList>
            <person name="Pang L."/>
            <person name="Lu D.-C."/>
        </authorList>
    </citation>
    <scope>NUCLEOTIDE SEQUENCE [LARGE SCALE GENOMIC DNA]</scope>
    <source>
        <strain evidence="6 7">M1531</strain>
    </source>
</reference>
<dbReference type="Proteomes" id="UP000568664">
    <property type="component" value="Unassembled WGS sequence"/>
</dbReference>
<accession>A0A7Y0L8Y1</accession>
<evidence type="ECO:0000256" key="3">
    <source>
        <dbReference type="ARBA" id="ARBA00023136"/>
    </source>
</evidence>
<dbReference type="PANTHER" id="PTHR11360:SF284">
    <property type="entry name" value="EG:103B4.3 PROTEIN-RELATED"/>
    <property type="match status" value="1"/>
</dbReference>
<feature type="transmembrane region" description="Helical" evidence="4">
    <location>
        <begin position="328"/>
        <end position="349"/>
    </location>
</feature>
<feature type="transmembrane region" description="Helical" evidence="4">
    <location>
        <begin position="274"/>
        <end position="292"/>
    </location>
</feature>
<dbReference type="InterPro" id="IPR011701">
    <property type="entry name" value="MFS"/>
</dbReference>
<dbReference type="InterPro" id="IPR050327">
    <property type="entry name" value="Proton-linked_MCT"/>
</dbReference>
<feature type="transmembrane region" description="Helical" evidence="4">
    <location>
        <begin position="239"/>
        <end position="262"/>
    </location>
</feature>
<dbReference type="SUPFAM" id="SSF103473">
    <property type="entry name" value="MFS general substrate transporter"/>
    <property type="match status" value="1"/>
</dbReference>
<evidence type="ECO:0000259" key="5">
    <source>
        <dbReference type="PROSITE" id="PS50850"/>
    </source>
</evidence>
<keyword evidence="3 4" id="KW-0472">Membrane</keyword>
<dbReference type="PROSITE" id="PS50850">
    <property type="entry name" value="MFS"/>
    <property type="match status" value="1"/>
</dbReference>
<feature type="transmembrane region" description="Helical" evidence="4">
    <location>
        <begin position="21"/>
        <end position="45"/>
    </location>
</feature>
<dbReference type="EMBL" id="JABBXH010000001">
    <property type="protein sequence ID" value="NMP30135.1"/>
    <property type="molecule type" value="Genomic_DNA"/>
</dbReference>
<dbReference type="InterPro" id="IPR036259">
    <property type="entry name" value="MFS_trans_sf"/>
</dbReference>
<evidence type="ECO:0000256" key="4">
    <source>
        <dbReference type="SAM" id="Phobius"/>
    </source>
</evidence>
<evidence type="ECO:0000256" key="1">
    <source>
        <dbReference type="ARBA" id="ARBA00022692"/>
    </source>
</evidence>
<sequence>MQAQSTMTGSTPSKQRKIMHWTMVFIAMICLLISNGMVITGLTAFDSAMLAEFTNWTRGDLKLRGLITLALTGILAPFIGILIDRIGVKLLMMVGAVVLSIAFFCYGYITEISHMYLIHAAFSIVLVACGLNVAVILVSNWFVKLRGTAIGITVMGTSLGGAILAPLFGGWIADGMHWRDAFQLAAVIPSILFLLAVVLVKNKPTDVGLQPFGFSEEHKEADLSKHGLSYSEAIQTRSFWAIAFIAMFTFYTLLGLQANLILHLQDLGFDIKSAAAGLAMLFTPALIGKFLFGMIADKIKGKKILYANLILMLLGLIGLLVADKTTVLITIAVVGFAWGGFYTLLQLNAVDNFGLRASGRLLGTITVLDAFGGGLGIFLTGKMFDMHGTYQTAFTVFVVLVIISIGLISQIKKHV</sequence>
<evidence type="ECO:0000313" key="6">
    <source>
        <dbReference type="EMBL" id="NMP30135.1"/>
    </source>
</evidence>
<dbReference type="AlphaFoldDB" id="A0A7Y0L8Y1"/>
<keyword evidence="2 4" id="KW-1133">Transmembrane helix</keyword>
<feature type="domain" description="Major facilitator superfamily (MFS) profile" evidence="5">
    <location>
        <begin position="22"/>
        <end position="415"/>
    </location>
</feature>
<evidence type="ECO:0000313" key="7">
    <source>
        <dbReference type="Proteomes" id="UP000568664"/>
    </source>
</evidence>
<organism evidence="6 7">
    <name type="scientific">Thalassotalea algicola</name>
    <dbReference type="NCBI Taxonomy" id="2716224"/>
    <lineage>
        <taxon>Bacteria</taxon>
        <taxon>Pseudomonadati</taxon>
        <taxon>Pseudomonadota</taxon>
        <taxon>Gammaproteobacteria</taxon>
        <taxon>Alteromonadales</taxon>
        <taxon>Colwelliaceae</taxon>
        <taxon>Thalassotalea</taxon>
    </lineage>
</organism>
<dbReference type="InterPro" id="IPR020846">
    <property type="entry name" value="MFS_dom"/>
</dbReference>
<gene>
    <name evidence="6" type="ORF">HII17_01050</name>
</gene>
<dbReference type="Gene3D" id="1.20.1250.20">
    <property type="entry name" value="MFS general substrate transporter like domains"/>
    <property type="match status" value="1"/>
</dbReference>
<feature type="transmembrane region" description="Helical" evidence="4">
    <location>
        <begin position="390"/>
        <end position="409"/>
    </location>
</feature>
<feature type="transmembrane region" description="Helical" evidence="4">
    <location>
        <begin position="304"/>
        <end position="322"/>
    </location>
</feature>
<keyword evidence="7" id="KW-1185">Reference proteome</keyword>
<feature type="transmembrane region" description="Helical" evidence="4">
    <location>
        <begin position="65"/>
        <end position="83"/>
    </location>
</feature>
<comment type="caution">
    <text evidence="6">The sequence shown here is derived from an EMBL/GenBank/DDBJ whole genome shotgun (WGS) entry which is preliminary data.</text>
</comment>
<keyword evidence="1 4" id="KW-0812">Transmembrane</keyword>